<evidence type="ECO:0008006" key="6">
    <source>
        <dbReference type="Google" id="ProtNLM"/>
    </source>
</evidence>
<dbReference type="Gene3D" id="3.40.50.2000">
    <property type="entry name" value="Glycogen Phosphorylase B"/>
    <property type="match status" value="2"/>
</dbReference>
<dbReference type="InterPro" id="IPR058592">
    <property type="entry name" value="Gtf3_C"/>
</dbReference>
<feature type="domain" description="Glucosyltransferase 3-like N-terminal" evidence="2">
    <location>
        <begin position="2"/>
        <end position="147"/>
    </location>
</feature>
<evidence type="ECO:0000256" key="1">
    <source>
        <dbReference type="ARBA" id="ARBA00022679"/>
    </source>
</evidence>
<dbReference type="Proteomes" id="UP000316316">
    <property type="component" value="Unassembled WGS sequence"/>
</dbReference>
<protein>
    <recommendedName>
        <fullName evidence="6">Beta-1,6-galactofuranosyltransferase</fullName>
    </recommendedName>
</protein>
<keyword evidence="1" id="KW-0808">Transferase</keyword>
<organism evidence="4 5">
    <name type="scientific">Enterococcus avium</name>
    <name type="common">Streptococcus avium</name>
    <dbReference type="NCBI Taxonomy" id="33945"/>
    <lineage>
        <taxon>Bacteria</taxon>
        <taxon>Bacillati</taxon>
        <taxon>Bacillota</taxon>
        <taxon>Bacilli</taxon>
        <taxon>Lactobacillales</taxon>
        <taxon>Enterococcaceae</taxon>
        <taxon>Enterococcus</taxon>
    </lineage>
</organism>
<dbReference type="EMBL" id="PDXQ01000002">
    <property type="protein sequence ID" value="TRZ28242.1"/>
    <property type="molecule type" value="Genomic_DNA"/>
</dbReference>
<dbReference type="Pfam" id="PF26334">
    <property type="entry name" value="Gtf3_N"/>
    <property type="match status" value="1"/>
</dbReference>
<evidence type="ECO:0000313" key="5">
    <source>
        <dbReference type="Proteomes" id="UP000316316"/>
    </source>
</evidence>
<reference evidence="4 5" key="1">
    <citation type="submission" date="2017-10" db="EMBL/GenBank/DDBJ databases">
        <title>FDA dAtabase for Regulatory Grade micrObial Sequences (FDA-ARGOS): Supporting development and validation of Infectious Disease Dx tests.</title>
        <authorList>
            <person name="Campos J."/>
            <person name="Goldberg B."/>
            <person name="Tallon L.J."/>
            <person name="Sadzewicz L."/>
            <person name="Sengamalay N."/>
            <person name="Ott S."/>
            <person name="Godinez A."/>
            <person name="Nagaraj S."/>
            <person name="Vyas G."/>
            <person name="Aluvathingal J."/>
            <person name="Nadendla S."/>
            <person name="Geyer C."/>
            <person name="Nandy P."/>
            <person name="Hobson J."/>
            <person name="Sichtig H."/>
        </authorList>
    </citation>
    <scope>NUCLEOTIDE SEQUENCE [LARGE SCALE GENOMIC DNA]</scope>
    <source>
        <strain evidence="4 5">FDAARGOS_185</strain>
    </source>
</reference>
<evidence type="ECO:0000259" key="3">
    <source>
        <dbReference type="Pfam" id="PF26337"/>
    </source>
</evidence>
<dbReference type="Pfam" id="PF26337">
    <property type="entry name" value="Gtf3_C"/>
    <property type="match status" value="1"/>
</dbReference>
<dbReference type="AlphaFoldDB" id="A0A8B5VUM2"/>
<comment type="caution">
    <text evidence="4">The sequence shown here is derived from an EMBL/GenBank/DDBJ whole genome shotgun (WGS) entry which is preliminary data.</text>
</comment>
<name>A0A8B5VUM2_ENTAV</name>
<evidence type="ECO:0000259" key="2">
    <source>
        <dbReference type="Pfam" id="PF26334"/>
    </source>
</evidence>
<dbReference type="InterPro" id="IPR058591">
    <property type="entry name" value="Gtf3_N"/>
</dbReference>
<accession>A0A8B5VUM2</accession>
<dbReference type="RefSeq" id="WP_016178090.1">
    <property type="nucleotide sequence ID" value="NZ_CAAKOH010000155.1"/>
</dbReference>
<dbReference type="PIRSF" id="PIRSF007023">
    <property type="entry name" value="UDP-Galf_transf"/>
    <property type="match status" value="1"/>
</dbReference>
<evidence type="ECO:0000313" key="4">
    <source>
        <dbReference type="EMBL" id="TRZ28242.1"/>
    </source>
</evidence>
<sequence>MNKWITYIVEGNSVDSVSKARGDVAEIAEGIGFQKLYIYRYIDEQESSQSLLSRIDGITAGVAAGDLIVYQYPSYNQFKFEKTFVTRLKQRGARVVLLIHDSELLRDNSFLKEIDLFNHADMLITHGEKMEQKLKSFGVTTAMVAKELFDYRISLEQVLTETSLEKRIVFAGNVQKSVFLKDWTYQTKIQVFGAKSDFELGGTVEYKGVYSQNDLLKAMPKNCFGIAWDNDLFQGGNYREYTRYNAPHKISLYLALGLPVIVWRDAAISEMIVKYKLGYVIDSLAEIDSLMESITLDERIQLKKRVNKFSYLLREGIFTKRALIQVEQDLLLKEMETMNDSK</sequence>
<proteinExistence type="predicted"/>
<gene>
    <name evidence="4" type="ORF">AUF17_16045</name>
</gene>
<feature type="domain" description="Glucosyltransferase 3-like C-terminal" evidence="3">
    <location>
        <begin position="168"/>
        <end position="325"/>
    </location>
</feature>